<keyword evidence="2" id="KW-0229">DNA integration</keyword>
<evidence type="ECO:0000313" key="10">
    <source>
        <dbReference type="Proteomes" id="UP000198793"/>
    </source>
</evidence>
<reference evidence="9 10" key="1">
    <citation type="submission" date="2016-10" db="EMBL/GenBank/DDBJ databases">
        <authorList>
            <person name="de Groot N.N."/>
        </authorList>
    </citation>
    <scope>NUCLEOTIDE SEQUENCE [LARGE SCALE GENOMIC DNA]</scope>
    <source>
        <strain evidence="10">L7-484,KACC 16230,DSM 25025</strain>
    </source>
</reference>
<evidence type="ECO:0000313" key="9">
    <source>
        <dbReference type="EMBL" id="SDO34692.1"/>
    </source>
</evidence>
<evidence type="ECO:0000256" key="4">
    <source>
        <dbReference type="ARBA" id="ARBA00023172"/>
    </source>
</evidence>
<feature type="domain" description="Core-binding (CB)" evidence="8">
    <location>
        <begin position="233"/>
        <end position="323"/>
    </location>
</feature>
<dbReference type="InterPro" id="IPR011010">
    <property type="entry name" value="DNA_brk_join_enz"/>
</dbReference>
<dbReference type="InterPro" id="IPR044068">
    <property type="entry name" value="CB"/>
</dbReference>
<feature type="region of interest" description="Disordered" evidence="6">
    <location>
        <begin position="198"/>
        <end position="231"/>
    </location>
</feature>
<gene>
    <name evidence="9" type="ORF">SAMN05192530_105329</name>
</gene>
<keyword evidence="4" id="KW-0233">DNA recombination</keyword>
<evidence type="ECO:0000256" key="1">
    <source>
        <dbReference type="ARBA" id="ARBA00008857"/>
    </source>
</evidence>
<dbReference type="PROSITE" id="PS51898">
    <property type="entry name" value="TYR_RECOMBINASE"/>
    <property type="match status" value="1"/>
</dbReference>
<dbReference type="InterPro" id="IPR010998">
    <property type="entry name" value="Integrase_recombinase_N"/>
</dbReference>
<evidence type="ECO:0000256" key="3">
    <source>
        <dbReference type="ARBA" id="ARBA00023125"/>
    </source>
</evidence>
<evidence type="ECO:0000259" key="7">
    <source>
        <dbReference type="PROSITE" id="PS51898"/>
    </source>
</evidence>
<dbReference type="InterPro" id="IPR046668">
    <property type="entry name" value="DUF6538"/>
</dbReference>
<sequence length="548" mass="60638">MVLAMSRPQKHPRTGVYWFRMRVPADLVAAVGRKEITRSLETKDPSEARLRHAQLRSEYDAYWANLRAGPRTLTEREAHELAEPFYDDWLGKHEQNPSQQTFWDTRVGARLWSRDAVNADPVPDWVTAPVDGYALTSVQFLRHASLERWCREQATSFLAGRGLVTSNDSRDAMARAIGAAVQRASLILEQEARGDYAARGHRPSPTALTHTATPNSVGATGGSPRAAKGQPSVSLSGLVDDWWQEAKATGRKPSTYESYRNAFATLIKFLGHDDATQVGKADVIAFKDHRLATPSARTGRVPSAKTVKDSDLTALKAVFEWGVVNGRMAENPATNVTIRLGKPRKLRDKGFTDAEAIAILQAASTFELGRENARTGAAKRWVPWLCAFTGARLGEIAQLRKEDVTQRDGHWVVRITPEAGTVKTNEAREVVLHYQLQQLGFPTFIEQAPKGHLFITVGKEGDVLGPLQGLKNRLSAFVRTVVTDPNVAPFHGWRHRFKTVGMEVGIPPRVLDAIQGHAPRSVSDSYGQVTLRTMAQEIEKLPPFKLEG</sequence>
<dbReference type="OrthoDB" id="9784724at2"/>
<evidence type="ECO:0000256" key="6">
    <source>
        <dbReference type="SAM" id="MobiDB-lite"/>
    </source>
</evidence>
<dbReference type="SUPFAM" id="SSF56349">
    <property type="entry name" value="DNA breaking-rejoining enzymes"/>
    <property type="match status" value="1"/>
</dbReference>
<dbReference type="Pfam" id="PF20172">
    <property type="entry name" value="DUF6538"/>
    <property type="match status" value="1"/>
</dbReference>
<dbReference type="AlphaFoldDB" id="A0A1H0ITJ4"/>
<protein>
    <submittedName>
        <fullName evidence="9">Site-specific recombinase XerD</fullName>
    </submittedName>
</protein>
<dbReference type="GO" id="GO:0015074">
    <property type="term" value="P:DNA integration"/>
    <property type="evidence" value="ECO:0007669"/>
    <property type="project" value="UniProtKB-KW"/>
</dbReference>
<dbReference type="Pfam" id="PF00589">
    <property type="entry name" value="Phage_integrase"/>
    <property type="match status" value="1"/>
</dbReference>
<dbReference type="RefSeq" id="WP_090674152.1">
    <property type="nucleotide sequence ID" value="NZ_FNIT01000005.1"/>
</dbReference>
<dbReference type="PANTHER" id="PTHR30629:SF2">
    <property type="entry name" value="PROPHAGE INTEGRASE INTS-RELATED"/>
    <property type="match status" value="1"/>
</dbReference>
<comment type="similarity">
    <text evidence="1">Belongs to the 'phage' integrase family.</text>
</comment>
<proteinExistence type="inferred from homology"/>
<feature type="compositionally biased region" description="Polar residues" evidence="6">
    <location>
        <begin position="206"/>
        <end position="218"/>
    </location>
</feature>
<keyword evidence="10" id="KW-1185">Reference proteome</keyword>
<evidence type="ECO:0000256" key="2">
    <source>
        <dbReference type="ARBA" id="ARBA00022908"/>
    </source>
</evidence>
<dbReference type="InterPro" id="IPR050808">
    <property type="entry name" value="Phage_Integrase"/>
</dbReference>
<dbReference type="Gene3D" id="1.10.150.130">
    <property type="match status" value="1"/>
</dbReference>
<accession>A0A1H0ITJ4</accession>
<evidence type="ECO:0000259" key="8">
    <source>
        <dbReference type="PROSITE" id="PS51900"/>
    </source>
</evidence>
<dbReference type="PANTHER" id="PTHR30629">
    <property type="entry name" value="PROPHAGE INTEGRASE"/>
    <property type="match status" value="1"/>
</dbReference>
<dbReference type="PROSITE" id="PS51900">
    <property type="entry name" value="CB"/>
    <property type="match status" value="1"/>
</dbReference>
<dbReference type="EMBL" id="FNIT01000005">
    <property type="protein sequence ID" value="SDO34692.1"/>
    <property type="molecule type" value="Genomic_DNA"/>
</dbReference>
<keyword evidence="3 5" id="KW-0238">DNA-binding</keyword>
<dbReference type="InterPro" id="IPR013762">
    <property type="entry name" value="Integrase-like_cat_sf"/>
</dbReference>
<dbReference type="Proteomes" id="UP000198793">
    <property type="component" value="Unassembled WGS sequence"/>
</dbReference>
<dbReference type="GO" id="GO:0003677">
    <property type="term" value="F:DNA binding"/>
    <property type="evidence" value="ECO:0007669"/>
    <property type="project" value="UniProtKB-UniRule"/>
</dbReference>
<evidence type="ECO:0000256" key="5">
    <source>
        <dbReference type="PROSITE-ProRule" id="PRU01248"/>
    </source>
</evidence>
<dbReference type="InterPro" id="IPR002104">
    <property type="entry name" value="Integrase_catalytic"/>
</dbReference>
<organism evidence="9 10">
    <name type="scientific">Aureimonas jatrophae</name>
    <dbReference type="NCBI Taxonomy" id="1166073"/>
    <lineage>
        <taxon>Bacteria</taxon>
        <taxon>Pseudomonadati</taxon>
        <taxon>Pseudomonadota</taxon>
        <taxon>Alphaproteobacteria</taxon>
        <taxon>Hyphomicrobiales</taxon>
        <taxon>Aurantimonadaceae</taxon>
        <taxon>Aureimonas</taxon>
    </lineage>
</organism>
<dbReference type="STRING" id="1166073.SAMN05192530_105329"/>
<dbReference type="GO" id="GO:0006310">
    <property type="term" value="P:DNA recombination"/>
    <property type="evidence" value="ECO:0007669"/>
    <property type="project" value="UniProtKB-KW"/>
</dbReference>
<feature type="domain" description="Tyr recombinase" evidence="7">
    <location>
        <begin position="346"/>
        <end position="539"/>
    </location>
</feature>
<name>A0A1H0ITJ4_9HYPH</name>
<dbReference type="Gene3D" id="1.10.443.10">
    <property type="entry name" value="Intergrase catalytic core"/>
    <property type="match status" value="1"/>
</dbReference>